<dbReference type="EMBL" id="CDMY01000389">
    <property type="protein sequence ID" value="CEM08910.1"/>
    <property type="molecule type" value="Genomic_DNA"/>
</dbReference>
<feature type="chain" id="PRO_5005188263" evidence="1">
    <location>
        <begin position="26"/>
        <end position="542"/>
    </location>
</feature>
<dbReference type="OrthoDB" id="347787at2759"/>
<proteinExistence type="predicted"/>
<feature type="signal peptide" evidence="1">
    <location>
        <begin position="1"/>
        <end position="25"/>
    </location>
</feature>
<accession>A0A0G4F966</accession>
<dbReference type="AlphaFoldDB" id="A0A0G4F966"/>
<gene>
    <name evidence="2" type="ORF">Vbra_580</name>
</gene>
<name>A0A0G4F966_VITBC</name>
<sequence length="542" mass="57713">MQFIVLTIAATAWLLAALAPTRVDGASALSNLLAPLPSSSRLGAILRASARADSGLASDLLGSSIRPSSLGADELSVGAFGKGSHVVCLTGSGAKRGAAVDAYEATQLLLACDFIVLTIPYASLCTGTASDDIQLLQGLTESLLAMPTKPASKRRLLVVVTGFDGTDAERQESQAVLYKDMKALFDTPPPSARVKAGESPSFGDYFDSDVFFLPPAKLEQNAYATKVKQLSAKIDEALSSAGGPPSLSVLQQRLARPPPSAVPRRAAAMLSSDSEVLAAYETERIKERLYAKFVDDVSKQSRSFHRGFDSGFPSLCDNLIQAALNSYDAATKDYSPTAARLKNRQAFIKLMLNDLVEKYEAQLRALMGLTVDRFRQGLSKTRIGPGVVRALEGAQRDALAFFTSNAHRLKPRSAGNAWSEAAQRHDLQSILRDQASSVVELARAQGALAVGGARRKPIALSLHYLSPTAFGLSDFRRDITLGTGSGSELGFTKRRAGVMSTSADPRGDKDTQILVPNDVSPDISALSESMVYDGRVSAKGKR</sequence>
<keyword evidence="3" id="KW-1185">Reference proteome</keyword>
<dbReference type="InParanoid" id="A0A0G4F966"/>
<reference evidence="2 3" key="1">
    <citation type="submission" date="2014-11" db="EMBL/GenBank/DDBJ databases">
        <authorList>
            <person name="Zhu J."/>
            <person name="Qi W."/>
            <person name="Song R."/>
        </authorList>
    </citation>
    <scope>NUCLEOTIDE SEQUENCE [LARGE SCALE GENOMIC DNA]</scope>
</reference>
<dbReference type="VEuPathDB" id="CryptoDB:Vbra_580"/>
<protein>
    <submittedName>
        <fullName evidence="2">Uncharacterized protein</fullName>
    </submittedName>
</protein>
<dbReference type="Proteomes" id="UP000041254">
    <property type="component" value="Unassembled WGS sequence"/>
</dbReference>
<evidence type="ECO:0000256" key="1">
    <source>
        <dbReference type="SAM" id="SignalP"/>
    </source>
</evidence>
<organism evidence="2 3">
    <name type="scientific">Vitrella brassicaformis (strain CCMP3155)</name>
    <dbReference type="NCBI Taxonomy" id="1169540"/>
    <lineage>
        <taxon>Eukaryota</taxon>
        <taxon>Sar</taxon>
        <taxon>Alveolata</taxon>
        <taxon>Colpodellida</taxon>
        <taxon>Vitrellaceae</taxon>
        <taxon>Vitrella</taxon>
    </lineage>
</organism>
<keyword evidence="1" id="KW-0732">Signal</keyword>
<evidence type="ECO:0000313" key="2">
    <source>
        <dbReference type="EMBL" id="CEM08910.1"/>
    </source>
</evidence>
<dbReference type="OMA" id="MRDDATE"/>
<evidence type="ECO:0000313" key="3">
    <source>
        <dbReference type="Proteomes" id="UP000041254"/>
    </source>
</evidence>